<feature type="domain" description="ABC transporter" evidence="6">
    <location>
        <begin position="283"/>
        <end position="500"/>
    </location>
</feature>
<evidence type="ECO:0000256" key="5">
    <source>
        <dbReference type="SAM" id="MobiDB-lite"/>
    </source>
</evidence>
<dbReference type="PANTHER" id="PTHR42855">
    <property type="entry name" value="ABC TRANSPORTER ATP-BINDING SUBUNIT"/>
    <property type="match status" value="1"/>
</dbReference>
<feature type="region of interest" description="Disordered" evidence="5">
    <location>
        <begin position="504"/>
        <end position="523"/>
    </location>
</feature>
<dbReference type="Proteomes" id="UP000253420">
    <property type="component" value="Unassembled WGS sequence"/>
</dbReference>
<reference evidence="7 8" key="1">
    <citation type="submission" date="2018-07" db="EMBL/GenBank/DDBJ databases">
        <title>The draft genome of Phyllobacterium salinisoli.</title>
        <authorList>
            <person name="Liu L."/>
            <person name="Li L."/>
            <person name="Zhang X."/>
            <person name="Liang L."/>
        </authorList>
    </citation>
    <scope>NUCLEOTIDE SEQUENCE [LARGE SCALE GENOMIC DNA]</scope>
    <source>
        <strain evidence="7 8">LLAN61</strain>
    </source>
</reference>
<dbReference type="Gene3D" id="1.10.287.380">
    <property type="entry name" value="Valyl-tRNA synthetase, C-terminal domain"/>
    <property type="match status" value="1"/>
</dbReference>
<dbReference type="Gene3D" id="3.40.50.300">
    <property type="entry name" value="P-loop containing nucleotide triphosphate hydrolases"/>
    <property type="match status" value="2"/>
</dbReference>
<dbReference type="PANTHER" id="PTHR42855:SF1">
    <property type="entry name" value="ABC TRANSPORTER DOMAIN-CONTAINING PROTEIN"/>
    <property type="match status" value="1"/>
</dbReference>
<comment type="caution">
    <text evidence="7">The sequence shown here is derived from an EMBL/GenBank/DDBJ whole genome shotgun (WGS) entry which is preliminary data.</text>
</comment>
<dbReference type="GO" id="GO:0005524">
    <property type="term" value="F:ATP binding"/>
    <property type="evidence" value="ECO:0007669"/>
    <property type="project" value="UniProtKB-KW"/>
</dbReference>
<dbReference type="PROSITE" id="PS00211">
    <property type="entry name" value="ABC_TRANSPORTER_1"/>
    <property type="match status" value="2"/>
</dbReference>
<dbReference type="InterPro" id="IPR027417">
    <property type="entry name" value="P-loop_NTPase"/>
</dbReference>
<dbReference type="InterPro" id="IPR017871">
    <property type="entry name" value="ABC_transporter-like_CS"/>
</dbReference>
<evidence type="ECO:0000313" key="8">
    <source>
        <dbReference type="Proteomes" id="UP000253420"/>
    </source>
</evidence>
<sequence>MAPPLLRLDQIKLTFGGTPLLEEAALSVSDGERIALVGRNGSGKSTLLKIAAGFVEPTSGEVFRHPGATIRYLAQSPDMEGFANVRDYVEAGLGPSDDPYRVTYLLEHLGLTGNEKPDQLSGGEARRAALARVIAPQPDILLLDEPTNHLDLTTIEWLEDELRQIRSSLVVISHDRRFLENISRSTIWLDRGVTRRLEQGFGHFEEWRDKILEEEERDLHKLGRQIVREEHWLRYGVTARRKRNMRRLGELHSMRNEFRTHRRAQGSAVLAASDSRESGKLVIEAKGLSKSYDGRALVKDFSTRIMRGDRISLVGPNGAGKTTLLSMLTGMLAQDEGSLRLGVNLEMAVLDQRRDSLDPTETLAHYLTDGRGENVIVNGEQRHVVSYMKDFLFQPEQARTPIRELSGGEKARLMLARVLARPANLLILDEPTNDLDMETLDLLQELVTGFAGTVILVSHDRDFLDRTVTSVIAPEGEGRWVEYAGGYADMMAQRREAALIKREATKVSNSRSPAQAGAASSELKRDEKRKLSYKQKFALESLPGKLVALAAEISGLEAKLADPQLYAKNPDLFAKIAAELEKKREARAVMEEEWLELEMLREEIGE</sequence>
<dbReference type="PROSITE" id="PS50893">
    <property type="entry name" value="ABC_TRANSPORTER_2"/>
    <property type="match status" value="2"/>
</dbReference>
<evidence type="ECO:0000256" key="3">
    <source>
        <dbReference type="ARBA" id="ARBA00049360"/>
    </source>
</evidence>
<evidence type="ECO:0000256" key="4">
    <source>
        <dbReference type="ARBA" id="ARBA00061478"/>
    </source>
</evidence>
<dbReference type="InterPro" id="IPR003593">
    <property type="entry name" value="AAA+_ATPase"/>
</dbReference>
<dbReference type="InterPro" id="IPR032524">
    <property type="entry name" value="ABC_tran_C"/>
</dbReference>
<comment type="similarity">
    <text evidence="4">Belongs to the ABC transporter superfamily. ABCF family. Uup subfamily.</text>
</comment>
<evidence type="ECO:0000256" key="1">
    <source>
        <dbReference type="ARBA" id="ARBA00022741"/>
    </source>
</evidence>
<dbReference type="EMBL" id="QOZG01000004">
    <property type="protein sequence ID" value="RCS23664.1"/>
    <property type="molecule type" value="Genomic_DNA"/>
</dbReference>
<evidence type="ECO:0000313" key="7">
    <source>
        <dbReference type="EMBL" id="RCS23664.1"/>
    </source>
</evidence>
<dbReference type="AlphaFoldDB" id="A0A368K3A4"/>
<organism evidence="7 8">
    <name type="scientific">Phyllobacterium salinisoli</name>
    <dbReference type="NCBI Taxonomy" id="1899321"/>
    <lineage>
        <taxon>Bacteria</taxon>
        <taxon>Pseudomonadati</taxon>
        <taxon>Pseudomonadota</taxon>
        <taxon>Alphaproteobacteria</taxon>
        <taxon>Hyphomicrobiales</taxon>
        <taxon>Phyllobacteriaceae</taxon>
        <taxon>Phyllobacterium</taxon>
    </lineage>
</organism>
<dbReference type="Pfam" id="PF16326">
    <property type="entry name" value="ABC_tran_CTD"/>
    <property type="match status" value="1"/>
</dbReference>
<dbReference type="GO" id="GO:0003677">
    <property type="term" value="F:DNA binding"/>
    <property type="evidence" value="ECO:0007669"/>
    <property type="project" value="InterPro"/>
</dbReference>
<accession>A0A368K3A4</accession>
<dbReference type="Pfam" id="PF00005">
    <property type="entry name" value="ABC_tran"/>
    <property type="match status" value="2"/>
</dbReference>
<name>A0A368K3A4_9HYPH</name>
<dbReference type="RefSeq" id="WP_114440305.1">
    <property type="nucleotide sequence ID" value="NZ_QOZG01000004.1"/>
</dbReference>
<proteinExistence type="inferred from homology"/>
<gene>
    <name evidence="7" type="ORF">DUT91_10225</name>
</gene>
<dbReference type="InterPro" id="IPR037118">
    <property type="entry name" value="Val-tRNA_synth_C_sf"/>
</dbReference>
<keyword evidence="2 7" id="KW-0067">ATP-binding</keyword>
<dbReference type="SUPFAM" id="SSF52540">
    <property type="entry name" value="P-loop containing nucleoside triphosphate hydrolases"/>
    <property type="match status" value="2"/>
</dbReference>
<dbReference type="GO" id="GO:0016887">
    <property type="term" value="F:ATP hydrolysis activity"/>
    <property type="evidence" value="ECO:0007669"/>
    <property type="project" value="InterPro"/>
</dbReference>
<protein>
    <submittedName>
        <fullName evidence="7">ABC transporter ATP-binding protein</fullName>
    </submittedName>
</protein>
<keyword evidence="1" id="KW-0547">Nucleotide-binding</keyword>
<dbReference type="InterPro" id="IPR003439">
    <property type="entry name" value="ABC_transporter-like_ATP-bd"/>
</dbReference>
<dbReference type="CDD" id="cd03221">
    <property type="entry name" value="ABCF_EF-3"/>
    <property type="match status" value="2"/>
</dbReference>
<dbReference type="InterPro" id="IPR051309">
    <property type="entry name" value="ABCF_ATPase"/>
</dbReference>
<dbReference type="SMART" id="SM00382">
    <property type="entry name" value="AAA"/>
    <property type="match status" value="2"/>
</dbReference>
<comment type="catalytic activity">
    <reaction evidence="3">
        <text>ATP + H2O = ADP + phosphate + H(+)</text>
        <dbReference type="Rhea" id="RHEA:13065"/>
        <dbReference type="ChEBI" id="CHEBI:15377"/>
        <dbReference type="ChEBI" id="CHEBI:15378"/>
        <dbReference type="ChEBI" id="CHEBI:30616"/>
        <dbReference type="ChEBI" id="CHEBI:43474"/>
        <dbReference type="ChEBI" id="CHEBI:456216"/>
    </reaction>
</comment>
<dbReference type="FunFam" id="3.40.50.300:FF:000309">
    <property type="entry name" value="ABC transporter ATP-binding protein"/>
    <property type="match status" value="1"/>
</dbReference>
<evidence type="ECO:0000259" key="6">
    <source>
        <dbReference type="PROSITE" id="PS50893"/>
    </source>
</evidence>
<dbReference type="OrthoDB" id="9808609at2"/>
<evidence type="ECO:0000256" key="2">
    <source>
        <dbReference type="ARBA" id="ARBA00022840"/>
    </source>
</evidence>
<feature type="domain" description="ABC transporter" evidence="6">
    <location>
        <begin position="6"/>
        <end position="216"/>
    </location>
</feature>
<keyword evidence="8" id="KW-1185">Reference proteome</keyword>